<dbReference type="InterPro" id="IPR010730">
    <property type="entry name" value="HET"/>
</dbReference>
<name>A0A2J6SF71_9HELO</name>
<reference evidence="2 3" key="1">
    <citation type="submission" date="2016-04" db="EMBL/GenBank/DDBJ databases">
        <title>A degradative enzymes factory behind the ericoid mycorrhizal symbiosis.</title>
        <authorList>
            <consortium name="DOE Joint Genome Institute"/>
            <person name="Martino E."/>
            <person name="Morin E."/>
            <person name="Grelet G."/>
            <person name="Kuo A."/>
            <person name="Kohler A."/>
            <person name="Daghino S."/>
            <person name="Barry K."/>
            <person name="Choi C."/>
            <person name="Cichocki N."/>
            <person name="Clum A."/>
            <person name="Copeland A."/>
            <person name="Hainaut M."/>
            <person name="Haridas S."/>
            <person name="Labutti K."/>
            <person name="Lindquist E."/>
            <person name="Lipzen A."/>
            <person name="Khouja H.-R."/>
            <person name="Murat C."/>
            <person name="Ohm R."/>
            <person name="Olson A."/>
            <person name="Spatafora J."/>
            <person name="Veneault-Fourrey C."/>
            <person name="Henrissat B."/>
            <person name="Grigoriev I."/>
            <person name="Martin F."/>
            <person name="Perotto S."/>
        </authorList>
    </citation>
    <scope>NUCLEOTIDE SEQUENCE [LARGE SCALE GENOMIC DNA]</scope>
    <source>
        <strain evidence="2 3">E</strain>
    </source>
</reference>
<evidence type="ECO:0000313" key="3">
    <source>
        <dbReference type="Proteomes" id="UP000235371"/>
    </source>
</evidence>
<feature type="domain" description="Heterokaryon incompatibility" evidence="1">
    <location>
        <begin position="200"/>
        <end position="358"/>
    </location>
</feature>
<dbReference type="EMBL" id="KZ613921">
    <property type="protein sequence ID" value="PMD49418.1"/>
    <property type="molecule type" value="Genomic_DNA"/>
</dbReference>
<dbReference type="GeneID" id="36592395"/>
<organism evidence="2 3">
    <name type="scientific">Hyaloscypha bicolor E</name>
    <dbReference type="NCBI Taxonomy" id="1095630"/>
    <lineage>
        <taxon>Eukaryota</taxon>
        <taxon>Fungi</taxon>
        <taxon>Dikarya</taxon>
        <taxon>Ascomycota</taxon>
        <taxon>Pezizomycotina</taxon>
        <taxon>Leotiomycetes</taxon>
        <taxon>Helotiales</taxon>
        <taxon>Hyaloscyphaceae</taxon>
        <taxon>Hyaloscypha</taxon>
        <taxon>Hyaloscypha bicolor</taxon>
    </lineage>
</organism>
<dbReference type="AlphaFoldDB" id="A0A2J6SF71"/>
<sequence length="853" mass="95272">MALCATCRDFDIKKFNSASNTQSFELTLVAIAASEGCPFCKFIYANKPAHNVAWEMSTLRVYFKMLTPPDVGYDMLPPGPGLRFTQLQVWVGGKESLVKGRYRKEFRLVSDPGSAAELSGDIPRAYIGNTSDSEYQFNVLRQWLVDCQSRSHFACNTTISGDVLIDDNYHVPLPSRLISVGYPGDKMVYLRDTGGEKGAYITLSYVWGGPGRIPKTTYSNIAERKGGILVSSLPKTFQDVIIITRKLNVPYVWIDALCIIQDDEKDWARQAGQLSRIYQFSLFTVAATGAEDTSRGCFLDRVPTSVEIVPVISLPYRTKEGVVSGRFMVFEQHKTFAEEYDRFVEKSPLLKRGWVFQERVLSRRMVHYTKGKIFFECRTHRFMNECQEGVGKGETQLGFWGPEIKAGTMFPKKDQNPFDSTLMGRWYMAIKIYSQLRLTKTSDKLAAVAGVAREFQMLFSKEREAAGKTSRDGSALHTPLYVSGLWSHDLLYGLSWYPSKPPKLCIAGNKVPSWSWASWHTPIEWPGVMTFKPECRIIVPEMLEQYKRIEPSSVKSRQGVKSSELSNFEADLPRGITLDTTMSFLSELQVTGKIREVWRRPQNANCLTNDERKEFSDASEMGVVERHWLQYCHAVYFEKNAAKPAGYGCFEDHWLAKSVELFRWEETGAALNGGLDEAEATALLLSLKDKGLGNNRSAPINQTGDDLEHAIAASLGKAASKKGVPHQADLDEEFNDQLAIALMLSAEESSMSKIPSGGAEDAQLAQMSCQVADADESTNNLEQPSPSIDANTKMANNAHLTEEPSEEAILARNNEIKELVPSLPNTNTNHHAVGGKNKQLAVIEENPHSVPTI</sequence>
<dbReference type="PANTHER" id="PTHR33112:SF16">
    <property type="entry name" value="HETEROKARYON INCOMPATIBILITY DOMAIN-CONTAINING PROTEIN"/>
    <property type="match status" value="1"/>
</dbReference>
<dbReference type="Proteomes" id="UP000235371">
    <property type="component" value="Unassembled WGS sequence"/>
</dbReference>
<dbReference type="Pfam" id="PF06985">
    <property type="entry name" value="HET"/>
    <property type="match status" value="1"/>
</dbReference>
<keyword evidence="3" id="KW-1185">Reference proteome</keyword>
<dbReference type="InParanoid" id="A0A2J6SF71"/>
<evidence type="ECO:0000259" key="1">
    <source>
        <dbReference type="Pfam" id="PF06985"/>
    </source>
</evidence>
<proteinExistence type="predicted"/>
<dbReference type="OrthoDB" id="3494004at2759"/>
<evidence type="ECO:0000313" key="2">
    <source>
        <dbReference type="EMBL" id="PMD49418.1"/>
    </source>
</evidence>
<accession>A0A2J6SF71</accession>
<dbReference type="RefSeq" id="XP_024726322.1">
    <property type="nucleotide sequence ID" value="XM_024884318.1"/>
</dbReference>
<dbReference type="PANTHER" id="PTHR33112">
    <property type="entry name" value="DOMAIN PROTEIN, PUTATIVE-RELATED"/>
    <property type="match status" value="1"/>
</dbReference>
<protein>
    <submittedName>
        <fullName evidence="2">HET-domain-containing protein</fullName>
    </submittedName>
</protein>
<dbReference type="STRING" id="1095630.A0A2J6SF71"/>
<gene>
    <name evidence="2" type="ORF">K444DRAFT_638906</name>
</gene>